<dbReference type="EMBL" id="SODP01000001">
    <property type="protein sequence ID" value="TDW75772.1"/>
    <property type="molecule type" value="Genomic_DNA"/>
</dbReference>
<gene>
    <name evidence="1" type="ORF">EV653_0911</name>
</gene>
<evidence type="ECO:0000313" key="2">
    <source>
        <dbReference type="Proteomes" id="UP000295146"/>
    </source>
</evidence>
<dbReference type="AlphaFoldDB" id="A0A4R8CHI0"/>
<evidence type="ECO:0000313" key="1">
    <source>
        <dbReference type="EMBL" id="TDW75772.1"/>
    </source>
</evidence>
<sequence>MGSSRRRNRRDDAVVVRMTREVAQRLCFAISAGYEAVSRPEYDIRHGLSQPQVRQLVDAIEITVRHGDAKISVPLEPGWRG</sequence>
<name>A0A4R8CHI0_9ACTN</name>
<dbReference type="Proteomes" id="UP000295146">
    <property type="component" value="Unassembled WGS sequence"/>
</dbReference>
<comment type="caution">
    <text evidence="1">The sequence shown here is derived from an EMBL/GenBank/DDBJ whole genome shotgun (WGS) entry which is preliminary data.</text>
</comment>
<proteinExistence type="predicted"/>
<keyword evidence="2" id="KW-1185">Reference proteome</keyword>
<organism evidence="1 2">
    <name type="scientific">Kribbella pratensis</name>
    <dbReference type="NCBI Taxonomy" id="2512112"/>
    <lineage>
        <taxon>Bacteria</taxon>
        <taxon>Bacillati</taxon>
        <taxon>Actinomycetota</taxon>
        <taxon>Actinomycetes</taxon>
        <taxon>Propionibacteriales</taxon>
        <taxon>Kribbellaceae</taxon>
        <taxon>Kribbella</taxon>
    </lineage>
</organism>
<protein>
    <submittedName>
        <fullName evidence="1">Uncharacterized protein</fullName>
    </submittedName>
</protein>
<reference evidence="1 2" key="1">
    <citation type="submission" date="2019-03" db="EMBL/GenBank/DDBJ databases">
        <title>Genomic Encyclopedia of Type Strains, Phase III (KMG-III): the genomes of soil and plant-associated and newly described type strains.</title>
        <authorList>
            <person name="Whitman W."/>
        </authorList>
    </citation>
    <scope>NUCLEOTIDE SEQUENCE [LARGE SCALE GENOMIC DNA]</scope>
    <source>
        <strain evidence="1 2">VKM Ac-2573</strain>
    </source>
</reference>
<accession>A0A4R8CHI0</accession>